<feature type="compositionally biased region" description="Polar residues" evidence="1">
    <location>
        <begin position="76"/>
        <end position="86"/>
    </location>
</feature>
<keyword evidence="3" id="KW-1185">Reference proteome</keyword>
<sequence>MPASWFRDGGSEHSVGLPWRRSVGEFVSICRCLQGLPCLLCCGYFGHCEPVVNQVISFLLASIDFAMHIVDMSSNNGKRAPSNGQSRLPEVGDRDRLKMHTIKEPRQRKVLLIELPQKQVPCRG</sequence>
<dbReference type="Proteomes" id="UP001327560">
    <property type="component" value="Chromosome 9"/>
</dbReference>
<name>A0AAQ3L8U7_9LILI</name>
<evidence type="ECO:0000313" key="2">
    <source>
        <dbReference type="EMBL" id="WOL19232.1"/>
    </source>
</evidence>
<feature type="region of interest" description="Disordered" evidence="1">
    <location>
        <begin position="76"/>
        <end position="99"/>
    </location>
</feature>
<accession>A0AAQ3L8U7</accession>
<evidence type="ECO:0000256" key="1">
    <source>
        <dbReference type="SAM" id="MobiDB-lite"/>
    </source>
</evidence>
<dbReference type="AlphaFoldDB" id="A0AAQ3L8U7"/>
<gene>
    <name evidence="2" type="ORF">Cni_G28030</name>
</gene>
<evidence type="ECO:0000313" key="3">
    <source>
        <dbReference type="Proteomes" id="UP001327560"/>
    </source>
</evidence>
<organism evidence="2 3">
    <name type="scientific">Canna indica</name>
    <name type="common">Indian-shot</name>
    <dbReference type="NCBI Taxonomy" id="4628"/>
    <lineage>
        <taxon>Eukaryota</taxon>
        <taxon>Viridiplantae</taxon>
        <taxon>Streptophyta</taxon>
        <taxon>Embryophyta</taxon>
        <taxon>Tracheophyta</taxon>
        <taxon>Spermatophyta</taxon>
        <taxon>Magnoliopsida</taxon>
        <taxon>Liliopsida</taxon>
        <taxon>Zingiberales</taxon>
        <taxon>Cannaceae</taxon>
        <taxon>Canna</taxon>
    </lineage>
</organism>
<feature type="compositionally biased region" description="Basic and acidic residues" evidence="1">
    <location>
        <begin position="90"/>
        <end position="99"/>
    </location>
</feature>
<protein>
    <submittedName>
        <fullName evidence="2">Uncharacterized protein</fullName>
    </submittedName>
</protein>
<proteinExistence type="predicted"/>
<reference evidence="2 3" key="1">
    <citation type="submission" date="2023-10" db="EMBL/GenBank/DDBJ databases">
        <title>Chromosome-scale genome assembly provides insights into flower coloration mechanisms of Canna indica.</title>
        <authorList>
            <person name="Li C."/>
        </authorList>
    </citation>
    <scope>NUCLEOTIDE SEQUENCE [LARGE SCALE GENOMIC DNA]</scope>
    <source>
        <tissue evidence="2">Flower</tissue>
    </source>
</reference>
<dbReference type="EMBL" id="CP136898">
    <property type="protein sequence ID" value="WOL19232.1"/>
    <property type="molecule type" value="Genomic_DNA"/>
</dbReference>